<gene>
    <name evidence="1" type="ORF">GCM10011573_22610</name>
</gene>
<proteinExistence type="predicted"/>
<dbReference type="Proteomes" id="UP000630615">
    <property type="component" value="Unassembled WGS sequence"/>
</dbReference>
<name>A0ABQ1P741_9ENTE</name>
<dbReference type="EMBL" id="BMKI01000004">
    <property type="protein sequence ID" value="GGC92504.1"/>
    <property type="molecule type" value="Genomic_DNA"/>
</dbReference>
<evidence type="ECO:0000313" key="1">
    <source>
        <dbReference type="EMBL" id="GGC92504.1"/>
    </source>
</evidence>
<protein>
    <recommendedName>
        <fullName evidence="3">LXG domain-containing protein</fullName>
    </recommendedName>
</protein>
<evidence type="ECO:0008006" key="3">
    <source>
        <dbReference type="Google" id="ProtNLM"/>
    </source>
</evidence>
<comment type="caution">
    <text evidence="1">The sequence shown here is derived from an EMBL/GenBank/DDBJ whole genome shotgun (WGS) entry which is preliminary data.</text>
</comment>
<dbReference type="RefSeq" id="WP_227011135.1">
    <property type="nucleotide sequence ID" value="NZ_BMKI01000004.1"/>
</dbReference>
<organism evidence="1 2">
    <name type="scientific">Enterococcus wangshanyuanii</name>
    <dbReference type="NCBI Taxonomy" id="2005703"/>
    <lineage>
        <taxon>Bacteria</taxon>
        <taxon>Bacillati</taxon>
        <taxon>Bacillota</taxon>
        <taxon>Bacilli</taxon>
        <taxon>Lactobacillales</taxon>
        <taxon>Enterococcaceae</taxon>
        <taxon>Enterococcus</taxon>
    </lineage>
</organism>
<keyword evidence="2" id="KW-1185">Reference proteome</keyword>
<reference evidence="2" key="1">
    <citation type="journal article" date="2019" name="Int. J. Syst. Evol. Microbiol.">
        <title>The Global Catalogue of Microorganisms (GCM) 10K type strain sequencing project: providing services to taxonomists for standard genome sequencing and annotation.</title>
        <authorList>
            <consortium name="The Broad Institute Genomics Platform"/>
            <consortium name="The Broad Institute Genome Sequencing Center for Infectious Disease"/>
            <person name="Wu L."/>
            <person name="Ma J."/>
        </authorList>
    </citation>
    <scope>NUCLEOTIDE SEQUENCE [LARGE SCALE GENOMIC DNA]</scope>
    <source>
        <strain evidence="2">CGMCC 1.15942</strain>
    </source>
</reference>
<evidence type="ECO:0000313" key="2">
    <source>
        <dbReference type="Proteomes" id="UP000630615"/>
    </source>
</evidence>
<sequence length="435" mass="47640">MSNEITTEVLAKAIDKTKKTVQNFDVGGTVSLDLQNGKQDYQILNKAASDKDNQLNAMAIAPIVNGQPDYNNVAVVYAGTNMHNETGANGFGTAGGAFTGGLSGEYNDAQAFLKETYDKVAKHNGTITDVAGFSQSGGYMMKMAGEYGKEMGFQTTSFDDWGRDQFGTLTDDQLKWLKNNPEMLRRYQNDSWANLSGRDHTYGSVSRIEGIGFGEHNTLAKYFDGDTLNLDRLAKDGIFAPGMTKAQVELAAKNWAKKNGDGKFWTGDDAEAKARVKEYLKLYGTYRIADLEELKNLRKKLKKSGGGLSKNEEIYLDNSEALFAVTTASQTMKDGLSEVITIYQEAMIEAMQVWSEGLQHARSIGTELNESEITEALASVGATESSIVTEPTTFYKEQIAKAKQLGESFDSLVSEIKAGIDKLVQSDKELSSQLF</sequence>
<accession>A0ABQ1P741</accession>